<dbReference type="Proteomes" id="UP000265140">
    <property type="component" value="Chromosome 24"/>
</dbReference>
<dbReference type="PROSITE" id="PS50835">
    <property type="entry name" value="IG_LIKE"/>
    <property type="match status" value="3"/>
</dbReference>
<organism evidence="4 5">
    <name type="scientific">Esox lucius</name>
    <name type="common">Northern pike</name>
    <dbReference type="NCBI Taxonomy" id="8010"/>
    <lineage>
        <taxon>Eukaryota</taxon>
        <taxon>Metazoa</taxon>
        <taxon>Chordata</taxon>
        <taxon>Craniata</taxon>
        <taxon>Vertebrata</taxon>
        <taxon>Euteleostomi</taxon>
        <taxon>Actinopterygii</taxon>
        <taxon>Neopterygii</taxon>
        <taxon>Teleostei</taxon>
        <taxon>Protacanthopterygii</taxon>
        <taxon>Esociformes</taxon>
        <taxon>Esocidae</taxon>
        <taxon>Esox</taxon>
    </lineage>
</organism>
<dbReference type="InterPro" id="IPR050488">
    <property type="entry name" value="Ig_Fc_receptor"/>
</dbReference>
<name>A0A3P8XJV4_ESOLU</name>
<feature type="domain" description="Ig-like" evidence="3">
    <location>
        <begin position="21"/>
        <end position="102"/>
    </location>
</feature>
<reference evidence="5" key="1">
    <citation type="journal article" date="2014" name="PLoS ONE">
        <title>The genome and linkage map of the northern pike (Esox lucius): conserved synteny revealed between the salmonid sister group and the Neoteleostei.</title>
        <authorList>
            <person name="Rondeau E.B."/>
            <person name="Minkley D.R."/>
            <person name="Leong J.S."/>
            <person name="Messmer A.M."/>
            <person name="Jantzen J.R."/>
            <person name="von Schalburg K.R."/>
            <person name="Lemon C."/>
            <person name="Bird N.H."/>
            <person name="Koop B.F."/>
        </authorList>
    </citation>
    <scope>NUCLEOTIDE SEQUENCE</scope>
</reference>
<keyword evidence="2" id="KW-1015">Disulfide bond</keyword>
<dbReference type="GO" id="GO:0004888">
    <property type="term" value="F:transmembrane signaling receptor activity"/>
    <property type="evidence" value="ECO:0007669"/>
    <property type="project" value="TreeGrafter"/>
</dbReference>
<dbReference type="InterPro" id="IPR007110">
    <property type="entry name" value="Ig-like_dom"/>
</dbReference>
<dbReference type="Ensembl" id="ENSELUT00000013209.3">
    <property type="protein sequence ID" value="ENSELUP00000003924.3"/>
    <property type="gene ID" value="ENSELUG00000005043.3"/>
</dbReference>
<reference evidence="4" key="4">
    <citation type="submission" date="2025-09" db="UniProtKB">
        <authorList>
            <consortium name="Ensembl"/>
        </authorList>
    </citation>
    <scope>IDENTIFICATION</scope>
</reference>
<dbReference type="SMART" id="SM00408">
    <property type="entry name" value="IGc2"/>
    <property type="match status" value="3"/>
</dbReference>
<evidence type="ECO:0000313" key="4">
    <source>
        <dbReference type="Ensembl" id="ENSELUP00000003924.3"/>
    </source>
</evidence>
<sequence>MALRSTPLCSDGFVCVGKLKPVVTLKPNSPIFRGETVTIRCIIEGGDSDWEYDFIKNGQSVYSDTKLEYRISPVYTSHSGEYRCIRKHRKVQNDSEWKSVLSTHLILDQSKAVLSISPQWMNPGDSVTLICEVKESSTGWRFSWYKTPLSGNETTKEFDFVFLCSVLHSSMSVRISPNRTQHFTSKSLSLTCDLKGNSTGWRLMRYTETGVESGCSPNWGSITGSTCTITSTDTEDSGVYWCESGSGQYSNAVNITVSGGDVILESPVHPVTEGDSLTLLCTHRNQPHTNTKADFYKDGVLISNDSIQEMTIPTVSKSDEGFYKCKSDQIESPESWVTLIMITHNLLMIYKCIN</sequence>
<evidence type="ECO:0000313" key="5">
    <source>
        <dbReference type="Proteomes" id="UP000265140"/>
    </source>
</evidence>
<reference evidence="4" key="2">
    <citation type="submission" date="2020-02" db="EMBL/GenBank/DDBJ databases">
        <title>Esox lucius (northern pike) genome, fEsoLuc1, primary haplotype.</title>
        <authorList>
            <person name="Myers G."/>
            <person name="Karagic N."/>
            <person name="Meyer A."/>
            <person name="Pippel M."/>
            <person name="Reichard M."/>
            <person name="Winkler S."/>
            <person name="Tracey A."/>
            <person name="Sims Y."/>
            <person name="Howe K."/>
            <person name="Rhie A."/>
            <person name="Formenti G."/>
            <person name="Durbin R."/>
            <person name="Fedrigo O."/>
            <person name="Jarvis E.D."/>
        </authorList>
    </citation>
    <scope>NUCLEOTIDE SEQUENCE [LARGE SCALE GENOMIC DNA]</scope>
</reference>
<dbReference type="GO" id="GO:0009897">
    <property type="term" value="C:external side of plasma membrane"/>
    <property type="evidence" value="ECO:0007669"/>
    <property type="project" value="TreeGrafter"/>
</dbReference>
<feature type="domain" description="Ig-like" evidence="3">
    <location>
        <begin position="110"/>
        <end position="258"/>
    </location>
</feature>
<dbReference type="InterPro" id="IPR003599">
    <property type="entry name" value="Ig_sub"/>
</dbReference>
<dbReference type="STRING" id="8010.ENSELUP00000003924"/>
<evidence type="ECO:0000256" key="2">
    <source>
        <dbReference type="ARBA" id="ARBA00023157"/>
    </source>
</evidence>
<dbReference type="SUPFAM" id="SSF48726">
    <property type="entry name" value="Immunoglobulin"/>
    <property type="match status" value="4"/>
</dbReference>
<dbReference type="OMA" id="YTCEIKA"/>
<accession>A0A3P8XJV4</accession>
<dbReference type="InterPro" id="IPR003598">
    <property type="entry name" value="Ig_sub2"/>
</dbReference>
<dbReference type="Pfam" id="PF13927">
    <property type="entry name" value="Ig_3"/>
    <property type="match status" value="1"/>
</dbReference>
<dbReference type="GeneTree" id="ENSGT00940000163711"/>
<dbReference type="AlphaFoldDB" id="A0A3P8XJV4"/>
<keyword evidence="5" id="KW-1185">Reference proteome</keyword>
<dbReference type="PANTHER" id="PTHR11481">
    <property type="entry name" value="IMMUNOGLOBULIN FC RECEPTOR"/>
    <property type="match status" value="1"/>
</dbReference>
<dbReference type="GO" id="GO:0007166">
    <property type="term" value="P:cell surface receptor signaling pathway"/>
    <property type="evidence" value="ECO:0007669"/>
    <property type="project" value="TreeGrafter"/>
</dbReference>
<dbReference type="InParanoid" id="A0A3P8XJV4"/>
<dbReference type="InterPro" id="IPR036179">
    <property type="entry name" value="Ig-like_dom_sf"/>
</dbReference>
<evidence type="ECO:0000259" key="3">
    <source>
        <dbReference type="PROSITE" id="PS50835"/>
    </source>
</evidence>
<dbReference type="Pfam" id="PF13895">
    <property type="entry name" value="Ig_2"/>
    <property type="match status" value="1"/>
</dbReference>
<evidence type="ECO:0000256" key="1">
    <source>
        <dbReference type="ARBA" id="ARBA00022729"/>
    </source>
</evidence>
<keyword evidence="1" id="KW-0732">Signal</keyword>
<dbReference type="GO" id="GO:0006955">
    <property type="term" value="P:immune response"/>
    <property type="evidence" value="ECO:0007669"/>
    <property type="project" value="TreeGrafter"/>
</dbReference>
<dbReference type="SMART" id="SM00409">
    <property type="entry name" value="IG"/>
    <property type="match status" value="3"/>
</dbReference>
<dbReference type="Gene3D" id="2.60.40.10">
    <property type="entry name" value="Immunoglobulins"/>
    <property type="match status" value="4"/>
</dbReference>
<protein>
    <recommendedName>
        <fullName evidence="3">Ig-like domain-containing protein</fullName>
    </recommendedName>
</protein>
<feature type="domain" description="Ig-like" evidence="3">
    <location>
        <begin position="260"/>
        <end position="338"/>
    </location>
</feature>
<dbReference type="PANTHER" id="PTHR11481:SF64">
    <property type="entry name" value="FC RECEPTOR-LIKE PROTEIN 4"/>
    <property type="match status" value="1"/>
</dbReference>
<reference evidence="4" key="3">
    <citation type="submission" date="2025-08" db="UniProtKB">
        <authorList>
            <consortium name="Ensembl"/>
        </authorList>
    </citation>
    <scope>IDENTIFICATION</scope>
</reference>
<dbReference type="InterPro" id="IPR013783">
    <property type="entry name" value="Ig-like_fold"/>
</dbReference>
<proteinExistence type="predicted"/>